<proteinExistence type="predicted"/>
<evidence type="ECO:0000313" key="2">
    <source>
        <dbReference type="EMBL" id="SEC76892.1"/>
    </source>
</evidence>
<dbReference type="Proteomes" id="UP000182241">
    <property type="component" value="Unassembled WGS sequence"/>
</dbReference>
<dbReference type="RefSeq" id="WP_068742835.1">
    <property type="nucleotide sequence ID" value="NZ_FNSA01000003.1"/>
</dbReference>
<organism evidence="2 3">
    <name type="scientific">Tsukamurella tyrosinosolvens</name>
    <dbReference type="NCBI Taxonomy" id="57704"/>
    <lineage>
        <taxon>Bacteria</taxon>
        <taxon>Bacillati</taxon>
        <taxon>Actinomycetota</taxon>
        <taxon>Actinomycetes</taxon>
        <taxon>Mycobacteriales</taxon>
        <taxon>Tsukamurellaceae</taxon>
        <taxon>Tsukamurella</taxon>
    </lineage>
</organism>
<evidence type="ECO:0000256" key="1">
    <source>
        <dbReference type="SAM" id="MobiDB-lite"/>
    </source>
</evidence>
<gene>
    <name evidence="2" type="ORF">SAMN04489793_3165</name>
</gene>
<feature type="region of interest" description="Disordered" evidence="1">
    <location>
        <begin position="1"/>
        <end position="20"/>
    </location>
</feature>
<evidence type="ECO:0000313" key="3">
    <source>
        <dbReference type="Proteomes" id="UP000182241"/>
    </source>
</evidence>
<protein>
    <submittedName>
        <fullName evidence="2">Uncharacterized protein</fullName>
    </submittedName>
</protein>
<dbReference type="EMBL" id="FNSA01000003">
    <property type="protein sequence ID" value="SEC76892.1"/>
    <property type="molecule type" value="Genomic_DNA"/>
</dbReference>
<keyword evidence="3" id="KW-1185">Reference proteome</keyword>
<dbReference type="STRING" id="57704.SAMN04489793_3165"/>
<name>A0A1H4V706_TSUTY</name>
<accession>A0A1H4V706</accession>
<feature type="compositionally biased region" description="Low complexity" evidence="1">
    <location>
        <begin position="8"/>
        <end position="18"/>
    </location>
</feature>
<reference evidence="3" key="1">
    <citation type="submission" date="2016-10" db="EMBL/GenBank/DDBJ databases">
        <authorList>
            <person name="Varghese N."/>
            <person name="Submissions S."/>
        </authorList>
    </citation>
    <scope>NUCLEOTIDE SEQUENCE [LARGE SCALE GENOMIC DNA]</scope>
    <source>
        <strain evidence="3">DSM 44234</strain>
    </source>
</reference>
<sequence length="77" mass="7864">MAGVSIFGRGADGAPAAGGRRGLSVVDATELFERSVQAAEAELGVHRHPYTGELGTGFLVGNESAGPHRIITFVEAA</sequence>
<dbReference type="AlphaFoldDB" id="A0A1H4V706"/>